<reference evidence="1" key="1">
    <citation type="submission" date="2022-01" db="EMBL/GenBank/DDBJ databases">
        <title>Genome sequence and assembly of Parabukholderia sp. RG36.</title>
        <authorList>
            <person name="Chhetri G."/>
        </authorList>
    </citation>
    <scope>NUCLEOTIDE SEQUENCE</scope>
    <source>
        <strain evidence="1">RG36</strain>
    </source>
</reference>
<protein>
    <submittedName>
        <fullName evidence="1">Uncharacterized protein</fullName>
    </submittedName>
</protein>
<dbReference type="Proteomes" id="UP001139308">
    <property type="component" value="Unassembled WGS sequence"/>
</dbReference>
<dbReference type="AlphaFoldDB" id="A0A9X1RVY1"/>
<keyword evidence="2" id="KW-1185">Reference proteome</keyword>
<proteinExistence type="predicted"/>
<evidence type="ECO:0000313" key="1">
    <source>
        <dbReference type="EMBL" id="MCG5077106.1"/>
    </source>
</evidence>
<dbReference type="RefSeq" id="WP_238467010.1">
    <property type="nucleotide sequence ID" value="NZ_JAKLJA010000031.1"/>
</dbReference>
<name>A0A9X1RVY1_9BURK</name>
<organism evidence="1 2">
    <name type="scientific">Paraburkholderia tagetis</name>
    <dbReference type="NCBI Taxonomy" id="2913261"/>
    <lineage>
        <taxon>Bacteria</taxon>
        <taxon>Pseudomonadati</taxon>
        <taxon>Pseudomonadota</taxon>
        <taxon>Betaproteobacteria</taxon>
        <taxon>Burkholderiales</taxon>
        <taxon>Burkholderiaceae</taxon>
        <taxon>Paraburkholderia</taxon>
    </lineage>
</organism>
<gene>
    <name evidence="1" type="ORF">L5014_27820</name>
</gene>
<accession>A0A9X1RVY1</accession>
<sequence>MTAHFKVSAGRTAIYPVTREQVEDRLGRRAPWFRPGPLRGDDKHFAVCPYCDNAIQLKGVYHRHERSPRAYGSHVGTPVEGFAYDLTDLEHCPFRLSRKSHGKSDRRAMGPVARQLIDLAVSEFDRIVLILRDDFGFRFSDAFAERMLDQWFDSRGFCYTGAHLRNLPWMIAYFGPTQKLFGQPIGQNDELANHIRECVPRAKILETGRLDKGVWIELYVQCLHHRMEVKIDTGELRESMKLRVQDLTSSNDATVAPTIYQNEIIFDAERFERLIHTPKERARRDEGLLERAQKIGAKWLL</sequence>
<evidence type="ECO:0000313" key="2">
    <source>
        <dbReference type="Proteomes" id="UP001139308"/>
    </source>
</evidence>
<dbReference type="EMBL" id="JAKLJA010000031">
    <property type="protein sequence ID" value="MCG5077106.1"/>
    <property type="molecule type" value="Genomic_DNA"/>
</dbReference>
<comment type="caution">
    <text evidence="1">The sequence shown here is derived from an EMBL/GenBank/DDBJ whole genome shotgun (WGS) entry which is preliminary data.</text>
</comment>